<feature type="chain" id="PRO_5024823816" description="Lipoprotein" evidence="2">
    <location>
        <begin position="31"/>
        <end position="89"/>
    </location>
</feature>
<keyword evidence="2" id="KW-0732">Signal</keyword>
<accession>A0A643F859</accession>
<gene>
    <name evidence="3" type="ORF">F7Q92_17725</name>
</gene>
<evidence type="ECO:0000313" key="4">
    <source>
        <dbReference type="Proteomes" id="UP000430120"/>
    </source>
</evidence>
<sequence length="89" mass="9266">MKHLFPLSLICALVATLGACSTATTPPADAAATTQAPAMVCEQERSLGSNIAHSRCRTAADAQHERDASARIMDGMSRSPNPGMSRPAN</sequence>
<keyword evidence="4" id="KW-1185">Reference proteome</keyword>
<reference evidence="3 4" key="1">
    <citation type="submission" date="2019-09" db="EMBL/GenBank/DDBJ databases">
        <title>Draft genome sequences of 48 bacterial type strains from the CCUG.</title>
        <authorList>
            <person name="Tunovic T."/>
            <person name="Pineiro-Iglesias B."/>
            <person name="Unosson C."/>
            <person name="Inganas E."/>
            <person name="Ohlen M."/>
            <person name="Cardew S."/>
            <person name="Jensie-Markopoulos S."/>
            <person name="Salva-Serra F."/>
            <person name="Jaen-Luchoro D."/>
            <person name="Karlsson R."/>
            <person name="Svensson-Stadler L."/>
            <person name="Chun J."/>
            <person name="Moore E."/>
        </authorList>
    </citation>
    <scope>NUCLEOTIDE SEQUENCE [LARGE SCALE GENOMIC DNA]</scope>
    <source>
        <strain evidence="3 4">CCUG 30977</strain>
    </source>
</reference>
<evidence type="ECO:0000256" key="2">
    <source>
        <dbReference type="SAM" id="SignalP"/>
    </source>
</evidence>
<feature type="signal peptide" evidence="2">
    <location>
        <begin position="1"/>
        <end position="30"/>
    </location>
</feature>
<dbReference type="RefSeq" id="WP_151125426.1">
    <property type="nucleotide sequence ID" value="NZ_CP088081.1"/>
</dbReference>
<evidence type="ECO:0000313" key="3">
    <source>
        <dbReference type="EMBL" id="KAB0576608.1"/>
    </source>
</evidence>
<evidence type="ECO:0008006" key="5">
    <source>
        <dbReference type="Google" id="ProtNLM"/>
    </source>
</evidence>
<name>A0A643F859_IDEDE</name>
<dbReference type="AlphaFoldDB" id="A0A643F859"/>
<feature type="region of interest" description="Disordered" evidence="1">
    <location>
        <begin position="55"/>
        <end position="89"/>
    </location>
</feature>
<dbReference type="EMBL" id="VZPB01000056">
    <property type="protein sequence ID" value="KAB0576608.1"/>
    <property type="molecule type" value="Genomic_DNA"/>
</dbReference>
<protein>
    <recommendedName>
        <fullName evidence="5">Lipoprotein</fullName>
    </recommendedName>
</protein>
<comment type="caution">
    <text evidence="3">The sequence shown here is derived from an EMBL/GenBank/DDBJ whole genome shotgun (WGS) entry which is preliminary data.</text>
</comment>
<feature type="compositionally biased region" description="Polar residues" evidence="1">
    <location>
        <begin position="78"/>
        <end position="89"/>
    </location>
</feature>
<proteinExistence type="predicted"/>
<evidence type="ECO:0000256" key="1">
    <source>
        <dbReference type="SAM" id="MobiDB-lite"/>
    </source>
</evidence>
<dbReference type="PROSITE" id="PS51257">
    <property type="entry name" value="PROKAR_LIPOPROTEIN"/>
    <property type="match status" value="1"/>
</dbReference>
<dbReference type="Proteomes" id="UP000430120">
    <property type="component" value="Unassembled WGS sequence"/>
</dbReference>
<organism evidence="3 4">
    <name type="scientific">Ideonella dechloratans</name>
    <dbReference type="NCBI Taxonomy" id="36863"/>
    <lineage>
        <taxon>Bacteria</taxon>
        <taxon>Pseudomonadati</taxon>
        <taxon>Pseudomonadota</taxon>
        <taxon>Betaproteobacteria</taxon>
        <taxon>Burkholderiales</taxon>
        <taxon>Sphaerotilaceae</taxon>
        <taxon>Ideonella</taxon>
    </lineage>
</organism>